<dbReference type="EMBL" id="KU873925">
    <property type="protein sequence ID" value="AND75142.1"/>
    <property type="molecule type" value="Genomic_DNA"/>
</dbReference>
<proteinExistence type="predicted"/>
<name>A0A1S5R3Z0_9CAUD</name>
<accession>A0A1S5R3Z0</accession>
<sequence>MKLSELIHKVDRSERNSSSADIDDFSRVLGLDDRMGWHDEFERRVKGYFLIRWYCTDTWVGYRVYFMDDEPVATSSQRGRKSDEEIEFVSLEAAQKVKDFIKSLEGEEEFNPPLADMDEEIPELTYTVSFSSQLLVDEGTWDGHPVKVARKCHGYGNSPDDMGLKMDELDVTMPNGELKRIKCRDFIIPMHLKKEE</sequence>
<reference evidence="1 2" key="1">
    <citation type="submission" date="2016-03" db="EMBL/GenBank/DDBJ databases">
        <title>Characterisation of pf16 and phiPMW: Two novel phages infecting Pseudomonas putida PpG1.</title>
        <authorList>
            <person name="Magill D.J."/>
            <person name="Krylov V.N."/>
            <person name="Shaburova O.V."/>
            <person name="Allen C.C.R."/>
            <person name="McGrath J.W."/>
            <person name="Quinn J.P."/>
            <person name="Kulakov L.A."/>
        </authorList>
    </citation>
    <scope>NUCLEOTIDE SEQUENCE [LARGE SCALE GENOMIC DNA]</scope>
</reference>
<keyword evidence="2" id="KW-1185">Reference proteome</keyword>
<evidence type="ECO:0000313" key="2">
    <source>
        <dbReference type="Proteomes" id="UP000225821"/>
    </source>
</evidence>
<organism evidence="1 2">
    <name type="scientific">Pseudomonas phage pf16</name>
    <dbReference type="NCBI Taxonomy" id="1815630"/>
    <lineage>
        <taxon>Viruses</taxon>
        <taxon>Duplodnaviria</taxon>
        <taxon>Heunggongvirae</taxon>
        <taxon>Uroviricota</taxon>
        <taxon>Caudoviricetes</taxon>
        <taxon>Chakrabartyvirus</taxon>
        <taxon>Chakrabartyvirus pf16</taxon>
    </lineage>
</organism>
<protein>
    <submittedName>
        <fullName evidence="1">Uncharacterized protein</fullName>
    </submittedName>
</protein>
<dbReference type="OrthoDB" id="11062at10239"/>
<gene>
    <name evidence="1" type="ORF">pf16_219</name>
</gene>
<dbReference type="Proteomes" id="UP000225821">
    <property type="component" value="Segment"/>
</dbReference>
<evidence type="ECO:0000313" key="1">
    <source>
        <dbReference type="EMBL" id="AND75142.1"/>
    </source>
</evidence>